<proteinExistence type="predicted"/>
<dbReference type="PANTHER" id="PTHR22655:SF2">
    <property type="entry name" value="ATP-DEPENDENT RNA HELICASE TDRD12-RELATED"/>
    <property type="match status" value="1"/>
</dbReference>
<keyword evidence="5" id="KW-0347">Helicase</keyword>
<dbReference type="PANTHER" id="PTHR22655">
    <property type="entry name" value="ATP-DEPENDENT RNA HELICASE TDRD12-RELATED"/>
    <property type="match status" value="1"/>
</dbReference>
<evidence type="ECO:0000256" key="7">
    <source>
        <dbReference type="ARBA" id="ARBA00047984"/>
    </source>
</evidence>
<feature type="region of interest" description="Disordered" evidence="8">
    <location>
        <begin position="1261"/>
        <end position="1294"/>
    </location>
</feature>
<dbReference type="EMBL" id="CAXLJM020000164">
    <property type="protein sequence ID" value="CAL8145306.1"/>
    <property type="molecule type" value="Genomic_DNA"/>
</dbReference>
<dbReference type="InterPro" id="IPR027417">
    <property type="entry name" value="P-loop_NTPase"/>
</dbReference>
<keyword evidence="2" id="KW-0677">Repeat</keyword>
<dbReference type="Gene3D" id="2.60.40.790">
    <property type="match status" value="1"/>
</dbReference>
<dbReference type="InterPro" id="IPR002999">
    <property type="entry name" value="Tudor"/>
</dbReference>
<feature type="domain" description="Tudor" evidence="9">
    <location>
        <begin position="798"/>
        <end position="900"/>
    </location>
</feature>
<gene>
    <name evidence="10" type="ORF">ODALV1_LOCUS30448</name>
</gene>
<keyword evidence="11" id="KW-1185">Reference proteome</keyword>
<evidence type="ECO:0000256" key="6">
    <source>
        <dbReference type="ARBA" id="ARBA00022840"/>
    </source>
</evidence>
<dbReference type="SUPFAM" id="SSF49764">
    <property type="entry name" value="HSP20-like chaperones"/>
    <property type="match status" value="1"/>
</dbReference>
<keyword evidence="4" id="KW-0378">Hydrolase</keyword>
<evidence type="ECO:0000256" key="2">
    <source>
        <dbReference type="ARBA" id="ARBA00022737"/>
    </source>
</evidence>
<evidence type="ECO:0000256" key="4">
    <source>
        <dbReference type="ARBA" id="ARBA00022801"/>
    </source>
</evidence>
<feature type="region of interest" description="Disordered" evidence="8">
    <location>
        <begin position="550"/>
        <end position="569"/>
    </location>
</feature>
<evidence type="ECO:0000313" key="10">
    <source>
        <dbReference type="EMBL" id="CAL8145306.1"/>
    </source>
</evidence>
<dbReference type="SUPFAM" id="SSF52540">
    <property type="entry name" value="P-loop containing nucleoside triphosphate hydrolases"/>
    <property type="match status" value="1"/>
</dbReference>
<evidence type="ECO:0000313" key="11">
    <source>
        <dbReference type="Proteomes" id="UP001642540"/>
    </source>
</evidence>
<dbReference type="CDD" id="cd20379">
    <property type="entry name" value="Tudor_dTUD-like"/>
    <property type="match status" value="1"/>
</dbReference>
<organism evidence="10 11">
    <name type="scientific">Orchesella dallaii</name>
    <dbReference type="NCBI Taxonomy" id="48710"/>
    <lineage>
        <taxon>Eukaryota</taxon>
        <taxon>Metazoa</taxon>
        <taxon>Ecdysozoa</taxon>
        <taxon>Arthropoda</taxon>
        <taxon>Hexapoda</taxon>
        <taxon>Collembola</taxon>
        <taxon>Entomobryomorpha</taxon>
        <taxon>Entomobryoidea</taxon>
        <taxon>Orchesellidae</taxon>
        <taxon>Orchesellinae</taxon>
        <taxon>Orchesella</taxon>
    </lineage>
</organism>
<evidence type="ECO:0000256" key="8">
    <source>
        <dbReference type="SAM" id="MobiDB-lite"/>
    </source>
</evidence>
<evidence type="ECO:0000259" key="9">
    <source>
        <dbReference type="Pfam" id="PF00567"/>
    </source>
</evidence>
<dbReference type="Gene3D" id="2.40.50.90">
    <property type="match status" value="1"/>
</dbReference>
<keyword evidence="6" id="KW-0067">ATP-binding</keyword>
<dbReference type="SUPFAM" id="SSF63748">
    <property type="entry name" value="Tudor/PWWP/MBT"/>
    <property type="match status" value="1"/>
</dbReference>
<dbReference type="Proteomes" id="UP001642540">
    <property type="component" value="Unassembled WGS sequence"/>
</dbReference>
<dbReference type="EC" id="3.6.4.13" evidence="1"/>
<feature type="compositionally biased region" description="Acidic residues" evidence="8">
    <location>
        <begin position="991"/>
        <end position="1009"/>
    </location>
</feature>
<evidence type="ECO:0000256" key="5">
    <source>
        <dbReference type="ARBA" id="ARBA00022806"/>
    </source>
</evidence>
<comment type="catalytic activity">
    <reaction evidence="7">
        <text>ATP + H2O = ADP + phosphate + H(+)</text>
        <dbReference type="Rhea" id="RHEA:13065"/>
        <dbReference type="ChEBI" id="CHEBI:15377"/>
        <dbReference type="ChEBI" id="CHEBI:15378"/>
        <dbReference type="ChEBI" id="CHEBI:30616"/>
        <dbReference type="ChEBI" id="CHEBI:43474"/>
        <dbReference type="ChEBI" id="CHEBI:456216"/>
        <dbReference type="EC" id="3.6.4.13"/>
    </reaction>
</comment>
<dbReference type="Gene3D" id="2.30.30.140">
    <property type="match status" value="1"/>
</dbReference>
<dbReference type="Gene3D" id="3.40.50.300">
    <property type="entry name" value="P-loop containing nucleotide triphosphate hydrolases"/>
    <property type="match status" value="1"/>
</dbReference>
<keyword evidence="3" id="KW-0547">Nucleotide-binding</keyword>
<reference evidence="10 11" key="1">
    <citation type="submission" date="2024-08" db="EMBL/GenBank/DDBJ databases">
        <authorList>
            <person name="Cucini C."/>
            <person name="Frati F."/>
        </authorList>
    </citation>
    <scope>NUCLEOTIDE SEQUENCE [LARGE SCALE GENOMIC DNA]</scope>
</reference>
<comment type="caution">
    <text evidence="10">The sequence shown here is derived from an EMBL/GenBank/DDBJ whole genome shotgun (WGS) entry which is preliminary data.</text>
</comment>
<protein>
    <recommendedName>
        <fullName evidence="1">RNA helicase</fullName>
        <ecNumber evidence="1">3.6.4.13</ecNumber>
    </recommendedName>
</protein>
<evidence type="ECO:0000256" key="3">
    <source>
        <dbReference type="ARBA" id="ARBA00022741"/>
    </source>
</evidence>
<dbReference type="InterPro" id="IPR008978">
    <property type="entry name" value="HSP20-like_chaperone"/>
</dbReference>
<feature type="region of interest" description="Disordered" evidence="8">
    <location>
        <begin position="990"/>
        <end position="1009"/>
    </location>
</feature>
<name>A0ABP1S752_9HEXA</name>
<dbReference type="Pfam" id="PF00567">
    <property type="entry name" value="TUDOR"/>
    <property type="match status" value="1"/>
</dbReference>
<dbReference type="InterPro" id="IPR035437">
    <property type="entry name" value="SNase_OB-fold_sf"/>
</dbReference>
<accession>A0ABP1S752</accession>
<evidence type="ECO:0000256" key="1">
    <source>
        <dbReference type="ARBA" id="ARBA00012552"/>
    </source>
</evidence>
<sequence>MSTTTSPPPNLVYIGGGNPPISQPYKSLAEFQLPPDVIKTLTNLNLGDNTLGVIDFLMKAAAPNIANGSDAIIVSQDIAGNESKFKRALSYFLPILKKIIPPPHSIGPQLLLVCSSVCSAMSFEKKLKSLLNGTPSTRQLKVQMVYSNMMNFSKLVKSADVLITNIDTISELLFGPRESRVYYRRLKYLVLEDIDCYLATHSVIVSNAVAFANKKSAPIQLIVCGTKWTSDLKVFHLDLLKKGRNPLVCMEGLAEIMKFGLVQWRVDDASEEKGRLEVLKDTVTQRMSTHKRSVIACATMEEAKIIQNFCRESKVPSKIVTAELKQTGTAKNLGKNQNEILIVTDDLITSANIEGCTYLLSFNSGRRSSADKSSESQTIERSRLWYLWPSLPKLVNGEWVSSQKELVAHFMMTGEESHFLKFYNFSTGLNNTFIDPRLVLVGQELVAKELPQMAVCNGISLYGTCNIPSATPKCSYRHDFLETDFVPVANAPSYGEIEFDKIHSISPSEYFGTLAAHYNIDKTGKRVLITSFQNELSRRTELLNEFFKSSEDATASTETSQPEPPSTISKGDLFAIKTEKKSNIFTTYSYKRVRVVWRFLKYVNLLCVDTGEEIRGKLRELLTLPEDYAMWPPLYLKIILTNISPPKGEPNYLPPQIAVAKELLAGVSNVTAQVVLSKENTVWVKNLSFIKKINGQPKKQYVHPLLIQFKSGIENNTHESRLIASFQKVGTAYHGYMNLPKKVAPRKPFDQEIFNFRKKSEEIQWAHLETNVSAQIMTTYVINPWLLHGVNMKYRSILHHLEKELHSWIQEQEAEGRREEEEFFEGLEPGSVVAAKERATGKWKRALIIAMEREDEDVYYYIFFVDFGDDYVGFMKEEIHPIPTKFVGRLPFQVMAFSLNHIQPRDRSRVWSKKEIDAFMGLVIPNGESVVVDVAVIKKVEDEEEDPQTCRYYEAVVFLQGKEVGSLLLEDRKARKGYDVNEFVENLETSLNEEEEVPPLSDVVDDEDEGGQDDLVARANRSLNFNENDDDFEEFLKRFDINIPDRNFNSVTSEAPWDSQCQSELCNTEKVESSLQSTSSSSLKPASGSMKAIAEASTATVSSPNAHDGNVGLLHPTVYWHQTQTQLILTIQHPDIQEYNLKIGKDQRTIRCLITKPPNYGFTLKSFGKIKMEPEDELLTGQELKIKLGKRLQTADPWCRVLSDKTLKYRWLKEHPAFLEERKNEAEDDVESDEDEEDMYQYKVELHRVLGNDPNFGDLDWFLDYDDDDNQDEDGDDSDQNSGDIENEIDLEFN</sequence>